<name>A0A6N2KMN8_SALVM</name>
<gene>
    <name evidence="2" type="ORF">SVIM_LOCUS105486</name>
</gene>
<proteinExistence type="predicted"/>
<accession>A0A6N2KMN8</accession>
<reference evidence="2" key="1">
    <citation type="submission" date="2019-03" db="EMBL/GenBank/DDBJ databases">
        <authorList>
            <person name="Mank J."/>
            <person name="Almeida P."/>
        </authorList>
    </citation>
    <scope>NUCLEOTIDE SEQUENCE</scope>
    <source>
        <strain evidence="2">78183</strain>
    </source>
</reference>
<sequence>MAAVQKPQPVSWAEKVRVSHSDNRCSLEQLSHKPAGSVLTIPKDMVLADVDTWKRSMIGFFVSYKMPYHAVLSIANRVWKAHGLEKVTVLDNGFMVFRFISEESMGEVLARGNAMFQFTSKLLKLKQHLRGKHRQSTSHISYKVFKAQVRWSKTQVQLDIDPGNGRLRDKERQQAVAYFSLCREEEAFYKQRSRV</sequence>
<feature type="domain" description="DUF4283" evidence="1">
    <location>
        <begin position="51"/>
        <end position="117"/>
    </location>
</feature>
<evidence type="ECO:0000259" key="1">
    <source>
        <dbReference type="Pfam" id="PF14111"/>
    </source>
</evidence>
<organism evidence="2">
    <name type="scientific">Salix viminalis</name>
    <name type="common">Common osier</name>
    <name type="synonym">Basket willow</name>
    <dbReference type="NCBI Taxonomy" id="40686"/>
    <lineage>
        <taxon>Eukaryota</taxon>
        <taxon>Viridiplantae</taxon>
        <taxon>Streptophyta</taxon>
        <taxon>Embryophyta</taxon>
        <taxon>Tracheophyta</taxon>
        <taxon>Spermatophyta</taxon>
        <taxon>Magnoliopsida</taxon>
        <taxon>eudicotyledons</taxon>
        <taxon>Gunneridae</taxon>
        <taxon>Pentapetalae</taxon>
        <taxon>rosids</taxon>
        <taxon>fabids</taxon>
        <taxon>Malpighiales</taxon>
        <taxon>Salicaceae</taxon>
        <taxon>Saliceae</taxon>
        <taxon>Salix</taxon>
    </lineage>
</organism>
<dbReference type="InterPro" id="IPR025558">
    <property type="entry name" value="DUF4283"/>
</dbReference>
<protein>
    <recommendedName>
        <fullName evidence="1">DUF4283 domain-containing protein</fullName>
    </recommendedName>
</protein>
<dbReference type="Pfam" id="PF14111">
    <property type="entry name" value="DUF4283"/>
    <property type="match status" value="1"/>
</dbReference>
<evidence type="ECO:0000313" key="2">
    <source>
        <dbReference type="EMBL" id="VFU29279.1"/>
    </source>
</evidence>
<dbReference type="EMBL" id="CAADRP010000525">
    <property type="protein sequence ID" value="VFU29279.1"/>
    <property type="molecule type" value="Genomic_DNA"/>
</dbReference>
<dbReference type="AlphaFoldDB" id="A0A6N2KMN8"/>